<organism evidence="1 2">
    <name type="scientific">Mesorhizobium retamae</name>
    <dbReference type="NCBI Taxonomy" id="2912854"/>
    <lineage>
        <taxon>Bacteria</taxon>
        <taxon>Pseudomonadati</taxon>
        <taxon>Pseudomonadota</taxon>
        <taxon>Alphaproteobacteria</taxon>
        <taxon>Hyphomicrobiales</taxon>
        <taxon>Phyllobacteriaceae</taxon>
        <taxon>Mesorhizobium</taxon>
    </lineage>
</organism>
<dbReference type="Gene3D" id="1.10.1200.10">
    <property type="entry name" value="ACP-like"/>
    <property type="match status" value="1"/>
</dbReference>
<sequence length="102" mass="11358">MMERLFSHGANSLGLWGDGDEIEMIEAVERAFAIRFENAEAEQLVTMGQLFDLVKSKIGNQGAEAITDDALWSELVKHARDAGADPRRAVDRNTTFFSRNAE</sequence>
<dbReference type="InterPro" id="IPR036736">
    <property type="entry name" value="ACP-like_sf"/>
</dbReference>
<name>A0ABS9QNB3_9HYPH</name>
<protein>
    <recommendedName>
        <fullName evidence="3">Carrier domain-containing protein</fullName>
    </recommendedName>
</protein>
<proteinExistence type="predicted"/>
<evidence type="ECO:0008006" key="3">
    <source>
        <dbReference type="Google" id="ProtNLM"/>
    </source>
</evidence>
<evidence type="ECO:0000313" key="2">
    <source>
        <dbReference type="Proteomes" id="UP001201701"/>
    </source>
</evidence>
<keyword evidence="2" id="KW-1185">Reference proteome</keyword>
<dbReference type="Proteomes" id="UP001201701">
    <property type="component" value="Unassembled WGS sequence"/>
</dbReference>
<evidence type="ECO:0000313" key="1">
    <source>
        <dbReference type="EMBL" id="MCG7508333.1"/>
    </source>
</evidence>
<dbReference type="EMBL" id="JAKREW010000039">
    <property type="protein sequence ID" value="MCG7508333.1"/>
    <property type="molecule type" value="Genomic_DNA"/>
</dbReference>
<gene>
    <name evidence="1" type="ORF">L4923_25150</name>
</gene>
<reference evidence="1 2" key="1">
    <citation type="submission" date="2022-02" db="EMBL/GenBank/DDBJ databases">
        <title>Draft genome sequence of Mezorhizobium retamae strain IRAMC:0171 isolated from Retama raetam nodules.</title>
        <authorList>
            <person name="Bengaied R."/>
            <person name="Sbissi I."/>
            <person name="Huber K."/>
            <person name="Ghodbane F."/>
            <person name="Nouioui I."/>
            <person name="Tarhouni M."/>
            <person name="Gtari M."/>
        </authorList>
    </citation>
    <scope>NUCLEOTIDE SEQUENCE [LARGE SCALE GENOMIC DNA]</scope>
    <source>
        <strain evidence="1 2">IRAMC:0171</strain>
    </source>
</reference>
<accession>A0ABS9QNB3</accession>
<dbReference type="RefSeq" id="WP_239369848.1">
    <property type="nucleotide sequence ID" value="NZ_JAKREW010000039.1"/>
</dbReference>
<comment type="caution">
    <text evidence="1">The sequence shown here is derived from an EMBL/GenBank/DDBJ whole genome shotgun (WGS) entry which is preliminary data.</text>
</comment>